<dbReference type="Pfam" id="PF07963">
    <property type="entry name" value="N_methyl"/>
    <property type="match status" value="1"/>
</dbReference>
<dbReference type="EMBL" id="JAMXFA010000035">
    <property type="protein sequence ID" value="MCT7980292.1"/>
    <property type="molecule type" value="Genomic_DNA"/>
</dbReference>
<evidence type="ECO:0000313" key="2">
    <source>
        <dbReference type="EMBL" id="MCT7980292.1"/>
    </source>
</evidence>
<dbReference type="Proteomes" id="UP001525961">
    <property type="component" value="Unassembled WGS sequence"/>
</dbReference>
<keyword evidence="3" id="KW-1185">Reference proteome</keyword>
<keyword evidence="1" id="KW-0472">Membrane</keyword>
<reference evidence="2 3" key="1">
    <citation type="journal article" date="2022" name="Front. Microbiol.">
        <title>High genomic differentiation and limited gene flow indicate recent cryptic speciation within the genus Laspinema (cyanobacteria).</title>
        <authorList>
            <person name="Stanojkovic A."/>
            <person name="Skoupy S."/>
            <person name="Skaloud P."/>
            <person name="Dvorak P."/>
        </authorList>
    </citation>
    <scope>NUCLEOTIDE SEQUENCE [LARGE SCALE GENOMIC DNA]</scope>
    <source>
        <strain evidence="2 3">D3b</strain>
    </source>
</reference>
<comment type="caution">
    <text evidence="2">The sequence shown here is derived from an EMBL/GenBank/DDBJ whole genome shotgun (WGS) entry which is preliminary data.</text>
</comment>
<accession>A0ABT2NC83</accession>
<sequence length="223" mass="23311">MRRSKPHSTEQGLTLIESLAAIVIFGVAVVAVGPPIALSLAARVRAHRAEQALNLAQGEIERVRLLVEQGRKSSEKTLTITEFTNLLPPTGNNLNVVPTSFENCGASPVASASTTGCTVDIDRNGIIEKMDFVVQSFRTASQCQGDNNDVPVGLNMVVRVYTVASVEANPGSLVPKQGSLAFSGATTSGPSPLAVLSIPIVRSDLGSSSLAYQNLLNGNGNCP</sequence>
<dbReference type="RefSeq" id="WP_261236760.1">
    <property type="nucleotide sequence ID" value="NZ_JAMXFA010000035.1"/>
</dbReference>
<dbReference type="PROSITE" id="PS00409">
    <property type="entry name" value="PROKAR_NTER_METHYL"/>
    <property type="match status" value="1"/>
</dbReference>
<keyword evidence="1" id="KW-0812">Transmembrane</keyword>
<dbReference type="NCBIfam" id="TIGR02532">
    <property type="entry name" value="IV_pilin_GFxxxE"/>
    <property type="match status" value="1"/>
</dbReference>
<proteinExistence type="predicted"/>
<organism evidence="2 3">
    <name type="scientific">Laspinema olomoucense D3b</name>
    <dbReference type="NCBI Taxonomy" id="2953688"/>
    <lineage>
        <taxon>Bacteria</taxon>
        <taxon>Bacillati</taxon>
        <taxon>Cyanobacteriota</taxon>
        <taxon>Cyanophyceae</taxon>
        <taxon>Oscillatoriophycideae</taxon>
        <taxon>Oscillatoriales</taxon>
        <taxon>Laspinemataceae</taxon>
        <taxon>Laspinema</taxon>
        <taxon>Laspinema olomoucense</taxon>
    </lineage>
</organism>
<keyword evidence="1" id="KW-1133">Transmembrane helix</keyword>
<evidence type="ECO:0000313" key="3">
    <source>
        <dbReference type="Proteomes" id="UP001525961"/>
    </source>
</evidence>
<name>A0ABT2NC83_9CYAN</name>
<evidence type="ECO:0000256" key="1">
    <source>
        <dbReference type="SAM" id="Phobius"/>
    </source>
</evidence>
<feature type="transmembrane region" description="Helical" evidence="1">
    <location>
        <begin position="12"/>
        <end position="33"/>
    </location>
</feature>
<dbReference type="InterPro" id="IPR012902">
    <property type="entry name" value="N_methyl_site"/>
</dbReference>
<gene>
    <name evidence="2" type="ORF">NG792_21445</name>
</gene>
<protein>
    <submittedName>
        <fullName evidence="2">Type II secretion system GspH family protein</fullName>
    </submittedName>
</protein>